<dbReference type="AlphaFoldDB" id="A0A7W8DM00"/>
<gene>
    <name evidence="1" type="ORF">HNQ65_004305</name>
</gene>
<dbReference type="RefSeq" id="WP_184342761.1">
    <property type="nucleotide sequence ID" value="NZ_JACHIG010000011.1"/>
</dbReference>
<sequence>MKTATFILLAASVLSSCTGGGSGVPGKGQVAKDQTVFSWLSTTAVTPTVAR</sequence>
<dbReference type="PROSITE" id="PS51257">
    <property type="entry name" value="PROKAR_LIPOPROTEIN"/>
    <property type="match status" value="1"/>
</dbReference>
<comment type="caution">
    <text evidence="1">The sequence shown here is derived from an EMBL/GenBank/DDBJ whole genome shotgun (WGS) entry which is preliminary data.</text>
</comment>
<keyword evidence="2" id="KW-1185">Reference proteome</keyword>
<evidence type="ECO:0000313" key="1">
    <source>
        <dbReference type="EMBL" id="MBB5034697.1"/>
    </source>
</evidence>
<organism evidence="1 2">
    <name type="scientific">Prosthecobacter vanneervenii</name>
    <dbReference type="NCBI Taxonomy" id="48466"/>
    <lineage>
        <taxon>Bacteria</taxon>
        <taxon>Pseudomonadati</taxon>
        <taxon>Verrucomicrobiota</taxon>
        <taxon>Verrucomicrobiia</taxon>
        <taxon>Verrucomicrobiales</taxon>
        <taxon>Verrucomicrobiaceae</taxon>
        <taxon>Prosthecobacter</taxon>
    </lineage>
</organism>
<protein>
    <submittedName>
        <fullName evidence="1">Uncharacterized protein</fullName>
    </submittedName>
</protein>
<dbReference type="Proteomes" id="UP000590740">
    <property type="component" value="Unassembled WGS sequence"/>
</dbReference>
<accession>A0A7W8DM00</accession>
<evidence type="ECO:0000313" key="2">
    <source>
        <dbReference type="Proteomes" id="UP000590740"/>
    </source>
</evidence>
<proteinExistence type="predicted"/>
<dbReference type="EMBL" id="JACHIG010000011">
    <property type="protein sequence ID" value="MBB5034697.1"/>
    <property type="molecule type" value="Genomic_DNA"/>
</dbReference>
<reference evidence="1 2" key="1">
    <citation type="submission" date="2020-08" db="EMBL/GenBank/DDBJ databases">
        <title>Genomic Encyclopedia of Type Strains, Phase IV (KMG-IV): sequencing the most valuable type-strain genomes for metagenomic binning, comparative biology and taxonomic classification.</title>
        <authorList>
            <person name="Goeker M."/>
        </authorList>
    </citation>
    <scope>NUCLEOTIDE SEQUENCE [LARGE SCALE GENOMIC DNA]</scope>
    <source>
        <strain evidence="1 2">DSM 12252</strain>
    </source>
</reference>
<name>A0A7W8DM00_9BACT</name>